<sequence>MTKEALTRPLAQPEDDTSANIVRDTPSPPDAKSSAEAEMFDSEGGTEILNVGEEQGEDVTNTLALDEITIKLDEGQAGSDPDNTLEPRPSLDKDQARSNPEPSHVFLENPPSSSGTLSSMKNLDDAFNFGDQFITDKSLKNKPGKATRDTEVEFMVIVLIQQASSTVPPLSTPVINLKSPKPVSSPVQEPTITAKTATTTTTLILPSLPPQQSPTNLELASCVSALEKRRADLEQKTLNQDKTIQALAEDDECYGVDDLDDAINAEAQELQANDTTDSFLLKGLEKSIKKSDLESCECEAADDSDSIQIRGPALHVVSKKGGMTVVLNDNNELIPSSAVTGWRVSIDYRKLNHATRKDHFLLPFIDQMLERLYGNEYYCFLDGFFSILPNFDRTRRSIKYNIHLSLWDFCLPMNVVWIMQRTSYFSKMHEGNFPRHGGRLYGSIHGRLLGFDIEIKDKKGAENLAADHLSRLENLNLGTFTEEKIADKSPDKHLMILKAELNEDKPWYVDYGLDFMGPFPNSKGNKYILVVVDYVSKWVKAQALPTNDARVVIKFLRRLFKRFGVPKALISDRATAKNHFIELNEWMELRDGAYESTKINKERTKRRHDSRLRGDKNFKVGDKKMMKNALE</sequence>
<dbReference type="PANTHER" id="PTHR37984">
    <property type="entry name" value="PROTEIN CBG26694"/>
    <property type="match status" value="1"/>
</dbReference>
<dbReference type="GO" id="GO:0003676">
    <property type="term" value="F:nucleic acid binding"/>
    <property type="evidence" value="ECO:0007669"/>
    <property type="project" value="InterPro"/>
</dbReference>
<proteinExistence type="predicted"/>
<evidence type="ECO:0000256" key="1">
    <source>
        <dbReference type="SAM" id="MobiDB-lite"/>
    </source>
</evidence>
<feature type="compositionally biased region" description="Polar residues" evidence="1">
    <location>
        <begin position="110"/>
        <end position="120"/>
    </location>
</feature>
<dbReference type="Gene3D" id="3.30.420.10">
    <property type="entry name" value="Ribonuclease H-like superfamily/Ribonuclease H"/>
    <property type="match status" value="1"/>
</dbReference>
<feature type="region of interest" description="Disordered" evidence="1">
    <location>
        <begin position="1"/>
        <end position="46"/>
    </location>
</feature>
<dbReference type="PANTHER" id="PTHR37984:SF5">
    <property type="entry name" value="PROTEIN NYNRIN-LIKE"/>
    <property type="match status" value="1"/>
</dbReference>
<dbReference type="Pfam" id="PF00665">
    <property type="entry name" value="rve"/>
    <property type="match status" value="1"/>
</dbReference>
<evidence type="ECO:0000313" key="3">
    <source>
        <dbReference type="EMBL" id="GEU36168.1"/>
    </source>
</evidence>
<gene>
    <name evidence="3" type="ORF">Tci_008146</name>
</gene>
<dbReference type="InterPro" id="IPR012337">
    <property type="entry name" value="RNaseH-like_sf"/>
</dbReference>
<organism evidence="3">
    <name type="scientific">Tanacetum cinerariifolium</name>
    <name type="common">Dalmatian daisy</name>
    <name type="synonym">Chrysanthemum cinerariifolium</name>
    <dbReference type="NCBI Taxonomy" id="118510"/>
    <lineage>
        <taxon>Eukaryota</taxon>
        <taxon>Viridiplantae</taxon>
        <taxon>Streptophyta</taxon>
        <taxon>Embryophyta</taxon>
        <taxon>Tracheophyta</taxon>
        <taxon>Spermatophyta</taxon>
        <taxon>Magnoliopsida</taxon>
        <taxon>eudicotyledons</taxon>
        <taxon>Gunneridae</taxon>
        <taxon>Pentapetalae</taxon>
        <taxon>asterids</taxon>
        <taxon>campanulids</taxon>
        <taxon>Asterales</taxon>
        <taxon>Asteraceae</taxon>
        <taxon>Asteroideae</taxon>
        <taxon>Anthemideae</taxon>
        <taxon>Anthemidinae</taxon>
        <taxon>Tanacetum</taxon>
    </lineage>
</organism>
<feature type="domain" description="Integrase catalytic" evidence="2">
    <location>
        <begin position="502"/>
        <end position="590"/>
    </location>
</feature>
<dbReference type="PROSITE" id="PS50994">
    <property type="entry name" value="INTEGRASE"/>
    <property type="match status" value="1"/>
</dbReference>
<dbReference type="GO" id="GO:0015074">
    <property type="term" value="P:DNA integration"/>
    <property type="evidence" value="ECO:0007669"/>
    <property type="project" value="InterPro"/>
</dbReference>
<accession>A0A6L2JGN4</accession>
<dbReference type="EMBL" id="BKCJ010000777">
    <property type="protein sequence ID" value="GEU36168.1"/>
    <property type="molecule type" value="Genomic_DNA"/>
</dbReference>
<dbReference type="Gene3D" id="3.30.70.270">
    <property type="match status" value="1"/>
</dbReference>
<dbReference type="InterPro" id="IPR050951">
    <property type="entry name" value="Retrovirus_Pol_polyprotein"/>
</dbReference>
<dbReference type="InterPro" id="IPR043502">
    <property type="entry name" value="DNA/RNA_pol_sf"/>
</dbReference>
<dbReference type="AlphaFoldDB" id="A0A6L2JGN4"/>
<dbReference type="SUPFAM" id="SSF56672">
    <property type="entry name" value="DNA/RNA polymerases"/>
    <property type="match status" value="1"/>
</dbReference>
<dbReference type="InterPro" id="IPR036397">
    <property type="entry name" value="RNaseH_sf"/>
</dbReference>
<dbReference type="SUPFAM" id="SSF53098">
    <property type="entry name" value="Ribonuclease H-like"/>
    <property type="match status" value="1"/>
</dbReference>
<dbReference type="InterPro" id="IPR043128">
    <property type="entry name" value="Rev_trsase/Diguanyl_cyclase"/>
</dbReference>
<reference evidence="3" key="1">
    <citation type="journal article" date="2019" name="Sci. Rep.">
        <title>Draft genome of Tanacetum cinerariifolium, the natural source of mosquito coil.</title>
        <authorList>
            <person name="Yamashiro T."/>
            <person name="Shiraishi A."/>
            <person name="Satake H."/>
            <person name="Nakayama K."/>
        </authorList>
    </citation>
    <scope>NUCLEOTIDE SEQUENCE</scope>
</reference>
<protein>
    <recommendedName>
        <fullName evidence="2">Integrase catalytic domain-containing protein</fullName>
    </recommendedName>
</protein>
<evidence type="ECO:0000259" key="2">
    <source>
        <dbReference type="PROSITE" id="PS50994"/>
    </source>
</evidence>
<dbReference type="InterPro" id="IPR001584">
    <property type="entry name" value="Integrase_cat-core"/>
</dbReference>
<feature type="region of interest" description="Disordered" evidence="1">
    <location>
        <begin position="71"/>
        <end position="120"/>
    </location>
</feature>
<comment type="caution">
    <text evidence="3">The sequence shown here is derived from an EMBL/GenBank/DDBJ whole genome shotgun (WGS) entry which is preliminary data.</text>
</comment>
<name>A0A6L2JGN4_TANCI</name>